<evidence type="ECO:0000256" key="1">
    <source>
        <dbReference type="SAM" id="SignalP"/>
    </source>
</evidence>
<feature type="signal peptide" evidence="1">
    <location>
        <begin position="1"/>
        <end position="26"/>
    </location>
</feature>
<dbReference type="EMBL" id="LUUH01000081">
    <property type="protein sequence ID" value="OAH99689.1"/>
    <property type="molecule type" value="Genomic_DNA"/>
</dbReference>
<evidence type="ECO:0008006" key="4">
    <source>
        <dbReference type="Google" id="ProtNLM"/>
    </source>
</evidence>
<protein>
    <recommendedName>
        <fullName evidence="4">Transmembrane protein</fullName>
    </recommendedName>
</protein>
<dbReference type="RefSeq" id="WP_064038096.1">
    <property type="nucleotide sequence ID" value="NZ_LUUH01000081.1"/>
</dbReference>
<feature type="chain" id="PRO_5008067652" description="Transmembrane protein" evidence="1">
    <location>
        <begin position="27"/>
        <end position="182"/>
    </location>
</feature>
<dbReference type="Proteomes" id="UP000077763">
    <property type="component" value="Unassembled WGS sequence"/>
</dbReference>
<gene>
    <name evidence="2" type="ORF">A1353_20395</name>
</gene>
<evidence type="ECO:0000313" key="3">
    <source>
        <dbReference type="Proteomes" id="UP000077763"/>
    </source>
</evidence>
<reference evidence="2 3" key="1">
    <citation type="submission" date="2016-03" db="EMBL/GenBank/DDBJ databases">
        <authorList>
            <person name="Ploux O."/>
        </authorList>
    </citation>
    <scope>NUCLEOTIDE SEQUENCE [LARGE SCALE GENOMIC DNA]</scope>
    <source>
        <strain evidence="2 3">R-45371</strain>
    </source>
</reference>
<organism evidence="2 3">
    <name type="scientific">Methylomonas methanica</name>
    <dbReference type="NCBI Taxonomy" id="421"/>
    <lineage>
        <taxon>Bacteria</taxon>
        <taxon>Pseudomonadati</taxon>
        <taxon>Pseudomonadota</taxon>
        <taxon>Gammaproteobacteria</taxon>
        <taxon>Methylococcales</taxon>
        <taxon>Methylococcaceae</taxon>
        <taxon>Methylomonas</taxon>
    </lineage>
</organism>
<name>A0A177M3N8_METMH</name>
<dbReference type="Pfam" id="PF13689">
    <property type="entry name" value="DUF4154"/>
    <property type="match status" value="1"/>
</dbReference>
<proteinExistence type="predicted"/>
<accession>A0A177M3N8</accession>
<keyword evidence="1" id="KW-0732">Signal</keyword>
<dbReference type="InterPro" id="IPR025293">
    <property type="entry name" value="YfiR/HmsC-like"/>
</dbReference>
<sequence>MNKGFKKLLRLLLGLGLLFNSQPTTQALTLEEQTVLAALALNVVRFTTWPDQAVQGMKETIDFCVVGDNTVQQSFSSIDHKAVGNKSLKIISLSRLSNFEQCHVLYLTDIKQNILLQVFVEIKKMPLLSIGDSDDFAEQGGMIGLENVNNKITLHVNTAAVREANLTISSRLLSLAKIIDNK</sequence>
<dbReference type="AlphaFoldDB" id="A0A177M3N8"/>
<evidence type="ECO:0000313" key="2">
    <source>
        <dbReference type="EMBL" id="OAH99689.1"/>
    </source>
</evidence>
<comment type="caution">
    <text evidence="2">The sequence shown here is derived from an EMBL/GenBank/DDBJ whole genome shotgun (WGS) entry which is preliminary data.</text>
</comment>